<accession>F0EF13</accession>
<dbReference type="SMART" id="SM00342">
    <property type="entry name" value="HTH_ARAC"/>
    <property type="match status" value="1"/>
</dbReference>
<evidence type="ECO:0000313" key="5">
    <source>
        <dbReference type="EMBL" id="EGC71281.1"/>
    </source>
</evidence>
<dbReference type="GO" id="GO:0043565">
    <property type="term" value="F:sequence-specific DNA binding"/>
    <property type="evidence" value="ECO:0007669"/>
    <property type="project" value="InterPro"/>
</dbReference>
<dbReference type="Proteomes" id="UP000004835">
    <property type="component" value="Unassembled WGS sequence"/>
</dbReference>
<gene>
    <name evidence="5" type="ORF">HMPREF9087_0031</name>
</gene>
<name>F0EF13_ENTCA</name>
<dbReference type="Pfam" id="PF02311">
    <property type="entry name" value="AraC_binding"/>
    <property type="match status" value="1"/>
</dbReference>
<evidence type="ECO:0000256" key="2">
    <source>
        <dbReference type="ARBA" id="ARBA00023125"/>
    </source>
</evidence>
<dbReference type="InterPro" id="IPR009057">
    <property type="entry name" value="Homeodomain-like_sf"/>
</dbReference>
<dbReference type="GO" id="GO:0003700">
    <property type="term" value="F:DNA-binding transcription factor activity"/>
    <property type="evidence" value="ECO:0007669"/>
    <property type="project" value="InterPro"/>
</dbReference>
<dbReference type="PROSITE" id="PS00041">
    <property type="entry name" value="HTH_ARAC_FAMILY_1"/>
    <property type="match status" value="1"/>
</dbReference>
<dbReference type="RefSeq" id="WP_005232009.1">
    <property type="nucleotide sequence ID" value="NZ_GL872323.1"/>
</dbReference>
<keyword evidence="1" id="KW-0805">Transcription regulation</keyword>
<keyword evidence="3" id="KW-0804">Transcription</keyword>
<evidence type="ECO:0000313" key="6">
    <source>
        <dbReference type="Proteomes" id="UP000004835"/>
    </source>
</evidence>
<evidence type="ECO:0000256" key="1">
    <source>
        <dbReference type="ARBA" id="ARBA00023015"/>
    </source>
</evidence>
<dbReference type="PANTHER" id="PTHR43280">
    <property type="entry name" value="ARAC-FAMILY TRANSCRIPTIONAL REGULATOR"/>
    <property type="match status" value="1"/>
</dbReference>
<keyword evidence="2" id="KW-0238">DNA-binding</keyword>
<dbReference type="InterPro" id="IPR018062">
    <property type="entry name" value="HTH_AraC-typ_CS"/>
</dbReference>
<dbReference type="EMBL" id="AEWT01000001">
    <property type="protein sequence ID" value="EGC71281.1"/>
    <property type="molecule type" value="Genomic_DNA"/>
</dbReference>
<dbReference type="InterPro" id="IPR020449">
    <property type="entry name" value="Tscrpt_reg_AraC-type_HTH"/>
</dbReference>
<sequence length="296" mass="34147">MKKSLYNHLAFLPNLDTSVRFFSAHTQKVPYGWTSYLDSHNAFEILLILSGKQKTTINQKEYLLDAGDILIIPPGMLHLNACYSENGLRYFTAHFDIDEPVLRYVLMKNIPLIFEKNTAENTTLQVIINEWIDLYDKAPSFSLSDKILTIQILTKLIFELIRFTELDPKKNANIQTLSIARSIAEVINHNFHHFFERKNTEKIDILIKKIYAEANVSPSYGLEAFKKIYGISPKNYLDSLKLKEAKRLLTIPDITIESISERLGYSHPAHFSRQFKNWVGVSPNSYRKTNIANFVS</sequence>
<protein>
    <submittedName>
        <fullName evidence="5">Transcriptional regulator, AraC family</fullName>
    </submittedName>
</protein>
<evidence type="ECO:0000256" key="3">
    <source>
        <dbReference type="ARBA" id="ARBA00023163"/>
    </source>
</evidence>
<dbReference type="SUPFAM" id="SSF46689">
    <property type="entry name" value="Homeodomain-like"/>
    <property type="match status" value="1"/>
</dbReference>
<dbReference type="Gene3D" id="2.60.120.10">
    <property type="entry name" value="Jelly Rolls"/>
    <property type="match status" value="1"/>
</dbReference>
<dbReference type="InterPro" id="IPR037923">
    <property type="entry name" value="HTH-like"/>
</dbReference>
<dbReference type="InterPro" id="IPR014710">
    <property type="entry name" value="RmlC-like_jellyroll"/>
</dbReference>
<dbReference type="AlphaFoldDB" id="F0EF13"/>
<dbReference type="InterPro" id="IPR003313">
    <property type="entry name" value="AraC-bd"/>
</dbReference>
<dbReference type="PRINTS" id="PR00032">
    <property type="entry name" value="HTHARAC"/>
</dbReference>
<dbReference type="SUPFAM" id="SSF51215">
    <property type="entry name" value="Regulatory protein AraC"/>
    <property type="match status" value="1"/>
</dbReference>
<proteinExistence type="predicted"/>
<dbReference type="HOGENOM" id="CLU_000445_88_6_9"/>
<reference evidence="5 6" key="1">
    <citation type="submission" date="2011-01" db="EMBL/GenBank/DDBJ databases">
        <authorList>
            <person name="Muzny D."/>
            <person name="Qin X."/>
            <person name="Deng J."/>
            <person name="Jiang H."/>
            <person name="Liu Y."/>
            <person name="Qu J."/>
            <person name="Song X.-Z."/>
            <person name="Zhang L."/>
            <person name="Thornton R."/>
            <person name="Coyle M."/>
            <person name="Francisco L."/>
            <person name="Jackson L."/>
            <person name="Javaid M."/>
            <person name="Korchina V."/>
            <person name="Kovar C."/>
            <person name="Mata R."/>
            <person name="Mathew T."/>
            <person name="Ngo R."/>
            <person name="Nguyen L."/>
            <person name="Nguyen N."/>
            <person name="Okwuonu G."/>
            <person name="Ongeri F."/>
            <person name="Pham C."/>
            <person name="Simmons D."/>
            <person name="Wilczek-Boney K."/>
            <person name="Hale W."/>
            <person name="Jakkamsetti A."/>
            <person name="Pham P."/>
            <person name="Ruth R."/>
            <person name="San Lucas F."/>
            <person name="Warren J."/>
            <person name="Zhang J."/>
            <person name="Zhao Z."/>
            <person name="Zhou C."/>
            <person name="Zhu D."/>
            <person name="Lee S."/>
            <person name="Bess C."/>
            <person name="Blankenburg K."/>
            <person name="Forbes L."/>
            <person name="Fu Q."/>
            <person name="Gubbala S."/>
            <person name="Hirani K."/>
            <person name="Jayaseelan J.C."/>
            <person name="Lara F."/>
            <person name="Munidasa M."/>
            <person name="Palculict T."/>
            <person name="Patil S."/>
            <person name="Pu L.-L."/>
            <person name="Saada N."/>
            <person name="Tang L."/>
            <person name="Weissenberger G."/>
            <person name="Zhu Y."/>
            <person name="Hemphill L."/>
            <person name="Shang Y."/>
            <person name="Youmans B."/>
            <person name="Ayvaz T."/>
            <person name="Ross M."/>
            <person name="Santibanez J."/>
            <person name="Aqrawi P."/>
            <person name="Gross S."/>
            <person name="Joshi V."/>
            <person name="Fowler G."/>
            <person name="Nazareth L."/>
            <person name="Reid J."/>
            <person name="Worley K."/>
            <person name="Petrosino J."/>
            <person name="Highlander S."/>
            <person name="Gibbs R."/>
        </authorList>
    </citation>
    <scope>NUCLEOTIDE SEQUENCE [LARGE SCALE GENOMIC DNA]</scope>
    <source>
        <strain evidence="5 6">ATCC 12755</strain>
    </source>
</reference>
<organism evidence="5 6">
    <name type="scientific">Enterococcus casseliflavus ATCC 12755</name>
    <dbReference type="NCBI Taxonomy" id="888066"/>
    <lineage>
        <taxon>Bacteria</taxon>
        <taxon>Bacillati</taxon>
        <taxon>Bacillota</taxon>
        <taxon>Bacilli</taxon>
        <taxon>Lactobacillales</taxon>
        <taxon>Enterococcaceae</taxon>
        <taxon>Enterococcus</taxon>
    </lineage>
</organism>
<dbReference type="Pfam" id="PF12833">
    <property type="entry name" value="HTH_18"/>
    <property type="match status" value="1"/>
</dbReference>
<dbReference type="InterPro" id="IPR018060">
    <property type="entry name" value="HTH_AraC"/>
</dbReference>
<comment type="caution">
    <text evidence="5">The sequence shown here is derived from an EMBL/GenBank/DDBJ whole genome shotgun (WGS) entry which is preliminary data.</text>
</comment>
<feature type="domain" description="HTH araC/xylS-type" evidence="4">
    <location>
        <begin position="189"/>
        <end position="289"/>
    </location>
</feature>
<evidence type="ECO:0000259" key="4">
    <source>
        <dbReference type="PROSITE" id="PS01124"/>
    </source>
</evidence>
<dbReference type="PANTHER" id="PTHR43280:SF28">
    <property type="entry name" value="HTH-TYPE TRANSCRIPTIONAL ACTIVATOR RHAS"/>
    <property type="match status" value="1"/>
</dbReference>
<dbReference type="Gene3D" id="1.10.10.60">
    <property type="entry name" value="Homeodomain-like"/>
    <property type="match status" value="2"/>
</dbReference>
<dbReference type="PROSITE" id="PS01124">
    <property type="entry name" value="HTH_ARAC_FAMILY_2"/>
    <property type="match status" value="1"/>
</dbReference>